<evidence type="ECO:0000313" key="2">
    <source>
        <dbReference type="EMBL" id="KFM18793.1"/>
    </source>
</evidence>
<comment type="caution">
    <text evidence="2">The sequence shown here is derived from an EMBL/GenBank/DDBJ whole genome shotgun (WGS) entry which is preliminary data.</text>
</comment>
<feature type="domain" description="Methyltransferase type 11" evidence="1">
    <location>
        <begin position="45"/>
        <end position="101"/>
    </location>
</feature>
<dbReference type="InterPro" id="IPR029063">
    <property type="entry name" value="SAM-dependent_MTases_sf"/>
</dbReference>
<accession>A0A087RZ89</accession>
<dbReference type="EMBL" id="JOSZ01000014">
    <property type="protein sequence ID" value="KFM18793.1"/>
    <property type="molecule type" value="Genomic_DNA"/>
</dbReference>
<sequence>MSKHWFIAHLIKKYTNGKNIGLDVGVGKDNWSDFKKCDFIDVDINKQSKSDIIIDLEQHLPFKDSFFDVVISINVLNYVKKSRQVMKEINRVLKMDGIFVCIVDNPNSNNEKDDTWSQTYLDRILSLTGFKTILKNNLKDFLYAKWFNKTSVYAFAVVKKIENYETPLKKDVVTNKKTKQEIKWAKSYNIKTTHPED</sequence>
<dbReference type="GO" id="GO:0008757">
    <property type="term" value="F:S-adenosylmethionine-dependent methyltransferase activity"/>
    <property type="evidence" value="ECO:0007669"/>
    <property type="project" value="InterPro"/>
</dbReference>
<evidence type="ECO:0000313" key="3">
    <source>
        <dbReference type="Proteomes" id="UP000029387"/>
    </source>
</evidence>
<dbReference type="Pfam" id="PF08241">
    <property type="entry name" value="Methyltransf_11"/>
    <property type="match status" value="1"/>
</dbReference>
<dbReference type="AlphaFoldDB" id="A0A087RZ89"/>
<protein>
    <submittedName>
        <fullName evidence="2">Demethylmenaquinone methyltransferase protein</fullName>
        <ecNumber evidence="2">2.1.1.197</ecNumber>
    </submittedName>
</protein>
<evidence type="ECO:0000259" key="1">
    <source>
        <dbReference type="Pfam" id="PF08241"/>
    </source>
</evidence>
<dbReference type="GO" id="GO:0032259">
    <property type="term" value="P:methylation"/>
    <property type="evidence" value="ECO:0007669"/>
    <property type="project" value="UniProtKB-KW"/>
</dbReference>
<keyword evidence="3" id="KW-1185">Reference proteome</keyword>
<name>A0A087RZ89_9ARCH</name>
<keyword evidence="2" id="KW-0489">Methyltransferase</keyword>
<keyword evidence="2" id="KW-0808">Transferase</keyword>
<dbReference type="EC" id="2.1.1.197" evidence="2"/>
<dbReference type="Proteomes" id="UP000029387">
    <property type="component" value="Unassembled WGS sequence"/>
</dbReference>
<gene>
    <name evidence="2" type="ORF">AAA799P11_01002</name>
</gene>
<dbReference type="InterPro" id="IPR013216">
    <property type="entry name" value="Methyltransf_11"/>
</dbReference>
<dbReference type="CDD" id="cd02440">
    <property type="entry name" value="AdoMet_MTases"/>
    <property type="match status" value="1"/>
</dbReference>
<dbReference type="Gene3D" id="3.40.50.150">
    <property type="entry name" value="Vaccinia Virus protein VP39"/>
    <property type="match status" value="1"/>
</dbReference>
<dbReference type="GO" id="GO:0102130">
    <property type="term" value="F:malonyl-CoA methyltransferase activity"/>
    <property type="evidence" value="ECO:0007669"/>
    <property type="project" value="UniProtKB-EC"/>
</dbReference>
<proteinExistence type="predicted"/>
<organism evidence="2 3">
    <name type="scientific">Marine Group I thaumarchaeote SCGC AAA799-P11</name>
    <dbReference type="NCBI Taxonomy" id="1502295"/>
    <lineage>
        <taxon>Archaea</taxon>
        <taxon>Nitrososphaerota</taxon>
        <taxon>Marine Group I</taxon>
    </lineage>
</organism>
<dbReference type="SUPFAM" id="SSF53335">
    <property type="entry name" value="S-adenosyl-L-methionine-dependent methyltransferases"/>
    <property type="match status" value="1"/>
</dbReference>
<reference evidence="2 3" key="1">
    <citation type="submission" date="2014-06" db="EMBL/GenBank/DDBJ databases">
        <authorList>
            <person name="Ngugi D.K."/>
            <person name="Blom J."/>
            <person name="Alam I."/>
            <person name="Rashid M."/>
            <person name="Baalawi W."/>
            <person name="Zhang G."/>
            <person name="Hikmawan T."/>
            <person name="Guan Y."/>
            <person name="Antunes A."/>
            <person name="Siam R."/>
            <person name="El-Dorry H."/>
            <person name="Bajic V."/>
            <person name="Stingl U."/>
        </authorList>
    </citation>
    <scope>NUCLEOTIDE SEQUENCE [LARGE SCALE GENOMIC DNA]</scope>
    <source>
        <strain evidence="2">SCGC AAA799-P11</strain>
    </source>
</reference>